<proteinExistence type="predicted"/>
<keyword evidence="3" id="KW-1185">Reference proteome</keyword>
<feature type="compositionally biased region" description="Polar residues" evidence="1">
    <location>
        <begin position="452"/>
        <end position="465"/>
    </location>
</feature>
<dbReference type="HOGENOM" id="CLU_465472_0_0_1"/>
<feature type="compositionally biased region" description="Basic residues" evidence="1">
    <location>
        <begin position="157"/>
        <end position="169"/>
    </location>
</feature>
<protein>
    <submittedName>
        <fullName evidence="2">Pc20g03520 protein</fullName>
    </submittedName>
</protein>
<dbReference type="AlphaFoldDB" id="B6HGF0"/>
<dbReference type="Proteomes" id="UP000000724">
    <property type="component" value="Contig Pc00c20"/>
</dbReference>
<feature type="region of interest" description="Disordered" evidence="1">
    <location>
        <begin position="82"/>
        <end position="172"/>
    </location>
</feature>
<feature type="region of interest" description="Disordered" evidence="1">
    <location>
        <begin position="681"/>
        <end position="712"/>
    </location>
</feature>
<feature type="region of interest" description="Disordered" evidence="1">
    <location>
        <begin position="198"/>
        <end position="218"/>
    </location>
</feature>
<sequence length="712" mass="79218">MVAPSLAVTEFERPSRRVQGTFLMESNNPIYQWLSTVEDQRQSMLSKRLRSLRANRALAENQEQVKDTALATGIPRIHIPLETSDDLRANGHSASRKRDSRHLKETKASSTHDTIPGSEGHKRSRNCYELRPRYKTREDRYEYKGPSSAVETQSQSRKGRAKKPRGRRHTMNDDFRAINVTGNRLTLRSNTNLGIFNKGRSSSVANQRGNTPTGLAKPASVTRSQMYVTESDLAFSEMNFLSRRNNLNHPISTVRETLDGQHEREYHPQVQFDDPAHDCNLGTSHSIHKLVDVKCKLDDSAMPLFAFEEAPASEISPVFGHSRSASPMPPNKRRKISKQSSSIPYTWTETEIDDTEQSDALEQHLLNLLHVGVYPQALCSEIKNTVLTGQYWSLAELWELLKERKASWSNEAGRQIRASPEASTGQLAAVDASLQEVREVIAPGHSDVPSAGSVQNEMSKQSADSNVACETACSVNSPPKQSSGLEQQQDRPHEASDKPGPPSLQAARTSNSPDRFIDTLNEDQGEPSHQESAEDAVHFPASVPDVEHPHMSDIEFYELGRVDDDDVFYRTLDAAYCAIVSPEVAAEVASDLQELLESPELNGNDLPNTPESTNIREPDIPTGQAEVAEPEYLVKVSQDIIQNRYDGRPSEPSCQRKLSTSHLNDPCVDQNNELPWVATGYGQTQPRASTGIDAGQAKPPGLSGFWRQNRLY</sequence>
<dbReference type="STRING" id="500485.B6HGF0"/>
<dbReference type="eggNOG" id="ENOG502SG1I">
    <property type="taxonomic scope" value="Eukaryota"/>
</dbReference>
<organism evidence="2 3">
    <name type="scientific">Penicillium rubens (strain ATCC 28089 / DSM 1075 / NRRL 1951 / Wisconsin 54-1255)</name>
    <name type="common">Penicillium chrysogenum</name>
    <dbReference type="NCBI Taxonomy" id="500485"/>
    <lineage>
        <taxon>Eukaryota</taxon>
        <taxon>Fungi</taxon>
        <taxon>Dikarya</taxon>
        <taxon>Ascomycota</taxon>
        <taxon>Pezizomycotina</taxon>
        <taxon>Eurotiomycetes</taxon>
        <taxon>Eurotiomycetidae</taxon>
        <taxon>Eurotiales</taxon>
        <taxon>Aspergillaceae</taxon>
        <taxon>Penicillium</taxon>
        <taxon>Penicillium chrysogenum species complex</taxon>
    </lineage>
</organism>
<evidence type="ECO:0000313" key="3">
    <source>
        <dbReference type="Proteomes" id="UP000000724"/>
    </source>
</evidence>
<feature type="compositionally biased region" description="Polar residues" evidence="1">
    <location>
        <begin position="198"/>
        <end position="213"/>
    </location>
</feature>
<evidence type="ECO:0000256" key="1">
    <source>
        <dbReference type="SAM" id="MobiDB-lite"/>
    </source>
</evidence>
<name>B6HGF0_PENRW</name>
<dbReference type="EMBL" id="AM920435">
    <property type="protein sequence ID" value="CAP85681.1"/>
    <property type="molecule type" value="Genomic_DNA"/>
</dbReference>
<feature type="region of interest" description="Disordered" evidence="1">
    <location>
        <begin position="644"/>
        <end position="668"/>
    </location>
</feature>
<gene>
    <name evidence="2" type="ORF">Pc20g03520</name>
    <name evidence="2" type="ORF">PCH_Pc20g03520</name>
</gene>
<feature type="compositionally biased region" description="Polar residues" evidence="1">
    <location>
        <begin position="473"/>
        <end position="487"/>
    </location>
</feature>
<feature type="compositionally biased region" description="Basic and acidic residues" evidence="1">
    <location>
        <begin position="526"/>
        <end position="535"/>
    </location>
</feature>
<reference evidence="2 3" key="1">
    <citation type="journal article" date="2008" name="Nat. Biotechnol.">
        <title>Genome sequencing and analysis of the filamentous fungus Penicillium chrysogenum.</title>
        <authorList>
            <person name="van den Berg M.A."/>
            <person name="Albang R."/>
            <person name="Albermann K."/>
            <person name="Badger J.H."/>
            <person name="Daran J.-M."/>
            <person name="Driessen A.J.M."/>
            <person name="Garcia-Estrada C."/>
            <person name="Fedorova N.D."/>
            <person name="Harris D.M."/>
            <person name="Heijne W.H.M."/>
            <person name="Joardar V.S."/>
            <person name="Kiel J.A.K.W."/>
            <person name="Kovalchuk A."/>
            <person name="Martin J.F."/>
            <person name="Nierman W.C."/>
            <person name="Nijland J.G."/>
            <person name="Pronk J.T."/>
            <person name="Roubos J.A."/>
            <person name="van der Klei I.J."/>
            <person name="van Peij N.N.M.E."/>
            <person name="Veenhuis M."/>
            <person name="von Doehren H."/>
            <person name="Wagner C."/>
            <person name="Wortman J.R."/>
            <person name="Bovenberg R.A.L."/>
        </authorList>
    </citation>
    <scope>NUCLEOTIDE SEQUENCE [LARGE SCALE GENOMIC DNA]</scope>
    <source>
        <strain evidence="3">ATCC 28089 / DSM 1075 / NRRL 1951 / Wisconsin 54-1255</strain>
    </source>
</reference>
<feature type="region of interest" description="Disordered" evidence="1">
    <location>
        <begin position="318"/>
        <end position="340"/>
    </location>
</feature>
<dbReference type="OrthoDB" id="2537141at2759"/>
<dbReference type="BioCyc" id="PCHR:PC20G03520-MONOMER"/>
<feature type="region of interest" description="Disordered" evidence="1">
    <location>
        <begin position="444"/>
        <end position="535"/>
    </location>
</feature>
<accession>B6HGF0</accession>
<feature type="compositionally biased region" description="Basic and acidic residues" evidence="1">
    <location>
        <begin position="126"/>
        <end position="143"/>
    </location>
</feature>
<dbReference type="VEuPathDB" id="FungiDB:PCH_Pc20g03520"/>
<feature type="compositionally biased region" description="Polar residues" evidence="1">
    <location>
        <begin position="652"/>
        <end position="668"/>
    </location>
</feature>
<feature type="compositionally biased region" description="Basic and acidic residues" evidence="1">
    <location>
        <begin position="488"/>
        <end position="497"/>
    </location>
</feature>
<evidence type="ECO:0000313" key="2">
    <source>
        <dbReference type="EMBL" id="CAP85681.1"/>
    </source>
</evidence>
<dbReference type="OMA" id="WSLAELW"/>
<feature type="region of interest" description="Disordered" evidence="1">
    <location>
        <begin position="599"/>
        <end position="619"/>
    </location>
</feature>